<organism evidence="1 2">
    <name type="scientific">Mycoplasmopsis edwardii</name>
    <dbReference type="NCBI Taxonomy" id="53558"/>
    <lineage>
        <taxon>Bacteria</taxon>
        <taxon>Bacillati</taxon>
        <taxon>Mycoplasmatota</taxon>
        <taxon>Mycoplasmoidales</taxon>
        <taxon>Metamycoplasmataceae</taxon>
        <taxon>Mycoplasmopsis</taxon>
    </lineage>
</organism>
<keyword evidence="2" id="KW-1185">Reference proteome</keyword>
<proteinExistence type="predicted"/>
<dbReference type="KEGG" id="medw:NCTC10132_00389"/>
<protein>
    <submittedName>
        <fullName evidence="1">Uncharacterized protein</fullName>
    </submittedName>
</protein>
<evidence type="ECO:0000313" key="2">
    <source>
        <dbReference type="Proteomes" id="UP000257559"/>
    </source>
</evidence>
<dbReference type="AlphaFoldDB" id="A0A3B0PUF4"/>
<reference evidence="2" key="1">
    <citation type="submission" date="2018-06" db="EMBL/GenBank/DDBJ databases">
        <authorList>
            <consortium name="Pathogen Informatics"/>
        </authorList>
    </citation>
    <scope>NUCLEOTIDE SEQUENCE [LARGE SCALE GENOMIC DNA]</scope>
    <source>
        <strain evidence="2">NCTC10132</strain>
    </source>
</reference>
<accession>A0A3B0PUF4</accession>
<dbReference type="EMBL" id="LS991951">
    <property type="protein sequence ID" value="SYV97034.1"/>
    <property type="molecule type" value="Genomic_DNA"/>
</dbReference>
<sequence>MLFALPNVISFLDSNNHFTKALVASSSSLFDLIPINDGPCANKTFLLSVGNHLLGVACETNSFWFNNPVSLNDL</sequence>
<gene>
    <name evidence="1" type="ORF">NCTC10132_00389</name>
</gene>
<dbReference type="Proteomes" id="UP000257559">
    <property type="component" value="Chromosome"/>
</dbReference>
<evidence type="ECO:0000313" key="1">
    <source>
        <dbReference type="EMBL" id="SYV97034.1"/>
    </source>
</evidence>
<name>A0A3B0PUF4_9BACT</name>